<name>A0A916Z5D0_9BACL</name>
<protein>
    <recommendedName>
        <fullName evidence="3">Pectinacetylesterase</fullName>
    </recommendedName>
</protein>
<dbReference type="Proteomes" id="UP000612456">
    <property type="component" value="Unassembled WGS sequence"/>
</dbReference>
<dbReference type="InterPro" id="IPR029058">
    <property type="entry name" value="AB_hydrolase_fold"/>
</dbReference>
<dbReference type="Pfam" id="PF03283">
    <property type="entry name" value="PAE"/>
    <property type="match status" value="1"/>
</dbReference>
<dbReference type="PANTHER" id="PTHR21562:SF83">
    <property type="entry name" value="PECTIN ACETYLESTERASE 4"/>
    <property type="match status" value="1"/>
</dbReference>
<evidence type="ECO:0000313" key="1">
    <source>
        <dbReference type="EMBL" id="GGD77055.1"/>
    </source>
</evidence>
<evidence type="ECO:0000313" key="2">
    <source>
        <dbReference type="Proteomes" id="UP000612456"/>
    </source>
</evidence>
<dbReference type="PANTHER" id="PTHR21562">
    <property type="entry name" value="NOTUM-RELATED"/>
    <property type="match status" value="1"/>
</dbReference>
<keyword evidence="2" id="KW-1185">Reference proteome</keyword>
<proteinExistence type="predicted"/>
<dbReference type="EMBL" id="BMHP01000003">
    <property type="protein sequence ID" value="GGD77055.1"/>
    <property type="molecule type" value="Genomic_DNA"/>
</dbReference>
<dbReference type="SUPFAM" id="SSF53474">
    <property type="entry name" value="alpha/beta-Hydrolases"/>
    <property type="match status" value="1"/>
</dbReference>
<dbReference type="AlphaFoldDB" id="A0A916Z5D0"/>
<organism evidence="1 2">
    <name type="scientific">Paenibacillus nasutitermitis</name>
    <dbReference type="NCBI Taxonomy" id="1652958"/>
    <lineage>
        <taxon>Bacteria</taxon>
        <taxon>Bacillati</taxon>
        <taxon>Bacillota</taxon>
        <taxon>Bacilli</taxon>
        <taxon>Bacillales</taxon>
        <taxon>Paenibacillaceae</taxon>
        <taxon>Paenibacillus</taxon>
    </lineage>
</organism>
<sequence length="395" mass="44729">MQLKKMIKRSAIGLLGAAVVGSIAVYAVAAKKKPPILPPAAEAKPYKWNRVELDGNVLSSDGSEYHLLTKKGENRNWIFFFSGGGASWDETSASYPIKVMNVIKGQDAGNYFANIPFYLLTILGGIMAPNNPDNPFREWNVVYIPYSTGDFHIGQRTTEYKKQDGSSFIMHYNGRSNVQSSLEWIYAHVDKPEKLLIAGESAGGFGSAFWAGEIASHYKEAEIYQYSDSSYLYSEKWPDIVDKEWQSDFERTFGYQAEADLIGSAFKGNQRQLPENAVLLQSYSLYDEVLIHFQRKINDFEGPADPQIIADWSHQMRESTKKLAASLPNYYYFLTDYGLNAKTGTTSHTFATRDDFYKAEEDGVKLMNWLDDIINKQKRYSIGKKFLSERDPKQG</sequence>
<evidence type="ECO:0008006" key="3">
    <source>
        <dbReference type="Google" id="ProtNLM"/>
    </source>
</evidence>
<gene>
    <name evidence="1" type="ORF">GCM10010911_38910</name>
</gene>
<comment type="caution">
    <text evidence="1">The sequence shown here is derived from an EMBL/GenBank/DDBJ whole genome shotgun (WGS) entry which is preliminary data.</text>
</comment>
<dbReference type="RefSeq" id="WP_229750403.1">
    <property type="nucleotide sequence ID" value="NZ_BMHP01000003.1"/>
</dbReference>
<dbReference type="InterPro" id="IPR004963">
    <property type="entry name" value="PAE/NOTUM"/>
</dbReference>
<reference evidence="1" key="1">
    <citation type="journal article" date="2014" name="Int. J. Syst. Evol. Microbiol.">
        <title>Complete genome sequence of Corynebacterium casei LMG S-19264T (=DSM 44701T), isolated from a smear-ripened cheese.</title>
        <authorList>
            <consortium name="US DOE Joint Genome Institute (JGI-PGF)"/>
            <person name="Walter F."/>
            <person name="Albersmeier A."/>
            <person name="Kalinowski J."/>
            <person name="Ruckert C."/>
        </authorList>
    </citation>
    <scope>NUCLEOTIDE SEQUENCE</scope>
    <source>
        <strain evidence="1">CGMCC 1.15178</strain>
    </source>
</reference>
<accession>A0A916Z5D0</accession>
<reference evidence="1" key="2">
    <citation type="submission" date="2020-09" db="EMBL/GenBank/DDBJ databases">
        <authorList>
            <person name="Sun Q."/>
            <person name="Zhou Y."/>
        </authorList>
    </citation>
    <scope>NUCLEOTIDE SEQUENCE</scope>
    <source>
        <strain evidence="1">CGMCC 1.15178</strain>
    </source>
</reference>
<dbReference type="GO" id="GO:0016787">
    <property type="term" value="F:hydrolase activity"/>
    <property type="evidence" value="ECO:0007669"/>
    <property type="project" value="InterPro"/>
</dbReference>